<sequence length="505" mass="58262">MMNEMRHVHKLTIILYVFQGIKASAWSLIVLLFLGAGSDLNQLLNLPFTSFQLTLIILGVFLLVLIVFSWLRWYRMTYQLVNDSITIKHGVFIRHDRTIHKRRIHSINFTQSIFHQVFNLTEVQIETAGSDLEVDAVLKAIPYQEAVALKEKFLNLTNTHLVEEELPIDGEVEAVDEEQVEEEQPIIKEKKISIYHLLIAGATTGRVGAIFGIVFLLLSEIDNFLSEGDYERVVDWVSAQSIVAYFSLVFLYLLIVIIIGMIGYVNRYGRFSITRESEMLYIERGLIEKKSLSIPVSRIQAVLFKQNLFRMPFSLGAVSVELAGGEKDDKEAMQTVIFPLLRKKEWANFLKELLPEYQEDLSEMNHIPRKSFTFKALRMTIIYFVGLGVVHYFYSELVLVKLGVYLFALLGLYLLHRIPAFRRSGEQLVMQYFQVVMLSKEVAIVKKKDIQALETQGSRLARRLKLGYLNLSIMNNFLGRQFTLGFLSEEQLEEISEWYISGHHD</sequence>
<dbReference type="Proteomes" id="UP000247922">
    <property type="component" value="Unassembled WGS sequence"/>
</dbReference>
<feature type="transmembrane region" description="Helical" evidence="1">
    <location>
        <begin position="399"/>
        <end position="415"/>
    </location>
</feature>
<feature type="transmembrane region" description="Helical" evidence="1">
    <location>
        <begin position="242"/>
        <end position="265"/>
    </location>
</feature>
<feature type="domain" description="YdbS-like PH" evidence="2">
    <location>
        <begin position="73"/>
        <end position="149"/>
    </location>
</feature>
<dbReference type="InterPro" id="IPR014529">
    <property type="entry name" value="UCP026631"/>
</dbReference>
<dbReference type="RefSeq" id="WP_170114360.1">
    <property type="nucleotide sequence ID" value="NZ_QJJR01000006.1"/>
</dbReference>
<organism evidence="3 4">
    <name type="scientific">Streptohalobacillus salinus</name>
    <dbReference type="NCBI Taxonomy" id="621096"/>
    <lineage>
        <taxon>Bacteria</taxon>
        <taxon>Bacillati</taxon>
        <taxon>Bacillota</taxon>
        <taxon>Bacilli</taxon>
        <taxon>Bacillales</taxon>
        <taxon>Bacillaceae</taxon>
        <taxon>Streptohalobacillus</taxon>
    </lineage>
</organism>
<evidence type="ECO:0000259" key="2">
    <source>
        <dbReference type="Pfam" id="PF03703"/>
    </source>
</evidence>
<keyword evidence="1" id="KW-0472">Membrane</keyword>
<feature type="transmembrane region" description="Helical" evidence="1">
    <location>
        <begin position="12"/>
        <end position="36"/>
    </location>
</feature>
<dbReference type="EMBL" id="QJJR01000006">
    <property type="protein sequence ID" value="PXW91068.1"/>
    <property type="molecule type" value="Genomic_DNA"/>
</dbReference>
<keyword evidence="1" id="KW-1133">Transmembrane helix</keyword>
<dbReference type="Pfam" id="PF03703">
    <property type="entry name" value="bPH_2"/>
    <property type="match status" value="2"/>
</dbReference>
<dbReference type="AlphaFoldDB" id="A0A2V3WD66"/>
<comment type="caution">
    <text evidence="3">The sequence shown here is derived from an EMBL/GenBank/DDBJ whole genome shotgun (WGS) entry which is preliminary data.</text>
</comment>
<accession>A0A2V3WD66</accession>
<feature type="transmembrane region" description="Helical" evidence="1">
    <location>
        <begin position="376"/>
        <end position="393"/>
    </location>
</feature>
<dbReference type="PIRSF" id="PIRSF026631">
    <property type="entry name" value="UCP026631"/>
    <property type="match status" value="1"/>
</dbReference>
<protein>
    <submittedName>
        <fullName evidence="3">Putative membrane protein</fullName>
    </submittedName>
</protein>
<proteinExistence type="predicted"/>
<reference evidence="3 4" key="1">
    <citation type="submission" date="2018-05" db="EMBL/GenBank/DDBJ databases">
        <title>Genomic Encyclopedia of Type Strains, Phase IV (KMG-IV): sequencing the most valuable type-strain genomes for metagenomic binning, comparative biology and taxonomic classification.</title>
        <authorList>
            <person name="Goeker M."/>
        </authorList>
    </citation>
    <scope>NUCLEOTIDE SEQUENCE [LARGE SCALE GENOMIC DNA]</scope>
    <source>
        <strain evidence="3 4">DSM 22440</strain>
    </source>
</reference>
<evidence type="ECO:0000256" key="1">
    <source>
        <dbReference type="SAM" id="Phobius"/>
    </source>
</evidence>
<dbReference type="InterPro" id="IPR005182">
    <property type="entry name" value="YdbS-like_PH"/>
</dbReference>
<feature type="transmembrane region" description="Helical" evidence="1">
    <location>
        <begin position="194"/>
        <end position="218"/>
    </location>
</feature>
<gene>
    <name evidence="3" type="ORF">DES38_106105</name>
</gene>
<dbReference type="PANTHER" id="PTHR34473">
    <property type="entry name" value="UPF0699 TRANSMEMBRANE PROTEIN YDBS"/>
    <property type="match status" value="1"/>
</dbReference>
<keyword evidence="4" id="KW-1185">Reference proteome</keyword>
<dbReference type="PANTHER" id="PTHR34473:SF2">
    <property type="entry name" value="UPF0699 TRANSMEMBRANE PROTEIN YDBT"/>
    <property type="match status" value="1"/>
</dbReference>
<evidence type="ECO:0000313" key="3">
    <source>
        <dbReference type="EMBL" id="PXW91068.1"/>
    </source>
</evidence>
<keyword evidence="1" id="KW-0812">Transmembrane</keyword>
<name>A0A2V3WD66_9BACI</name>
<feature type="transmembrane region" description="Helical" evidence="1">
    <location>
        <begin position="48"/>
        <end position="71"/>
    </location>
</feature>
<evidence type="ECO:0000313" key="4">
    <source>
        <dbReference type="Proteomes" id="UP000247922"/>
    </source>
</evidence>
<feature type="domain" description="YdbS-like PH" evidence="2">
    <location>
        <begin position="270"/>
        <end position="348"/>
    </location>
</feature>